<dbReference type="GO" id="GO:0009088">
    <property type="term" value="P:threonine biosynthetic process"/>
    <property type="evidence" value="ECO:0007669"/>
    <property type="project" value="UniProtKB-UniRule"/>
</dbReference>
<dbReference type="Pfam" id="PF01636">
    <property type="entry name" value="APH"/>
    <property type="match status" value="1"/>
</dbReference>
<keyword evidence="6 8" id="KW-0067">ATP-binding</keyword>
<feature type="domain" description="Aminoglycoside phosphotransferase" evidence="10">
    <location>
        <begin position="27"/>
        <end position="266"/>
    </location>
</feature>
<dbReference type="InterPro" id="IPR050249">
    <property type="entry name" value="Pseudomonas-type_ThrB"/>
</dbReference>
<comment type="catalytic activity">
    <reaction evidence="8">
        <text>L-homoserine + ATP = O-phospho-L-homoserine + ADP + H(+)</text>
        <dbReference type="Rhea" id="RHEA:13985"/>
        <dbReference type="ChEBI" id="CHEBI:15378"/>
        <dbReference type="ChEBI" id="CHEBI:30616"/>
        <dbReference type="ChEBI" id="CHEBI:57476"/>
        <dbReference type="ChEBI" id="CHEBI:57590"/>
        <dbReference type="ChEBI" id="CHEBI:456216"/>
        <dbReference type="EC" id="2.7.1.39"/>
    </reaction>
</comment>
<comment type="pathway">
    <text evidence="8">Amino-acid biosynthesis; L-threonine biosynthesis; L-threonine from L-aspartate: step 4/5.</text>
</comment>
<organism evidence="11 12">
    <name type="scientific">Dasania phycosphaerae</name>
    <dbReference type="NCBI Taxonomy" id="2950436"/>
    <lineage>
        <taxon>Bacteria</taxon>
        <taxon>Pseudomonadati</taxon>
        <taxon>Pseudomonadota</taxon>
        <taxon>Gammaproteobacteria</taxon>
        <taxon>Cellvibrionales</taxon>
        <taxon>Spongiibacteraceae</taxon>
        <taxon>Dasania</taxon>
    </lineage>
</organism>
<accession>A0A9J6RPY5</accession>
<dbReference type="GO" id="GO:0004413">
    <property type="term" value="F:homoserine kinase activity"/>
    <property type="evidence" value="ECO:0007669"/>
    <property type="project" value="UniProtKB-UniRule"/>
</dbReference>
<comment type="caution">
    <text evidence="11">The sequence shown here is derived from an EMBL/GenBank/DDBJ whole genome shotgun (WGS) entry which is preliminary data.</text>
</comment>
<dbReference type="Proteomes" id="UP001069090">
    <property type="component" value="Unassembled WGS sequence"/>
</dbReference>
<keyword evidence="5 8" id="KW-0418">Kinase</keyword>
<evidence type="ECO:0000256" key="1">
    <source>
        <dbReference type="ARBA" id="ARBA00022605"/>
    </source>
</evidence>
<dbReference type="NCBIfam" id="TIGR00938">
    <property type="entry name" value="thrB_alt"/>
    <property type="match status" value="1"/>
</dbReference>
<keyword evidence="1 8" id="KW-0028">Amino-acid biosynthesis</keyword>
<dbReference type="InterPro" id="IPR011009">
    <property type="entry name" value="Kinase-like_dom_sf"/>
</dbReference>
<dbReference type="InterPro" id="IPR002575">
    <property type="entry name" value="Aminoglycoside_PTrfase"/>
</dbReference>
<dbReference type="CDD" id="cd05153">
    <property type="entry name" value="HomoserineK_II"/>
    <property type="match status" value="1"/>
</dbReference>
<keyword evidence="4 8" id="KW-0547">Nucleotide-binding</keyword>
<evidence type="ECO:0000313" key="11">
    <source>
        <dbReference type="EMBL" id="MCZ0866232.1"/>
    </source>
</evidence>
<dbReference type="EC" id="2.7.1.39" evidence="8 9"/>
<dbReference type="PANTHER" id="PTHR21064:SF6">
    <property type="entry name" value="AMINOGLYCOSIDE PHOSPHOTRANSFERASE DOMAIN-CONTAINING PROTEIN"/>
    <property type="match status" value="1"/>
</dbReference>
<dbReference type="Gene3D" id="3.30.200.20">
    <property type="entry name" value="Phosphorylase Kinase, domain 1"/>
    <property type="match status" value="1"/>
</dbReference>
<evidence type="ECO:0000313" key="12">
    <source>
        <dbReference type="Proteomes" id="UP001069090"/>
    </source>
</evidence>
<sequence>MAVYTVLDREEIEAYIAPFGIGPLVSYEGIAEGITNTNYFITTDQSEFGSELQTEPLQHFVLTLFEVQNLNDLKFYTELTTLLNLRGLPVPCPVRDSDGVSLKTLQGKPALLIPKVPGQHAMQPNPKQCRELGEILANIHRACVDANLQHQGPRSVEWLVAAAAELSPQLEEADQKLLNDEINHFVNLHNSNLNLPRSVIHGDLFRDNALFVGDRLAGIINFFSASDGYLLHDLAVVANDWCSEHDGSLNHDCCDALLAGYEKNRPLTDDEKNVWDDFLRIAAVRFWVTRLLIKLNPSGHHRPGGLMEIKDPQEYKNILIQRIYPSED</sequence>
<protein>
    <recommendedName>
        <fullName evidence="8 9">Homoserine kinase</fullName>
        <shortName evidence="8">HK</shortName>
        <shortName evidence="8">HSK</shortName>
        <ecNumber evidence="8 9">2.7.1.39</ecNumber>
    </recommendedName>
</protein>
<dbReference type="SUPFAM" id="SSF56112">
    <property type="entry name" value="Protein kinase-like (PK-like)"/>
    <property type="match status" value="1"/>
</dbReference>
<dbReference type="NCBIfam" id="NF003558">
    <property type="entry name" value="PRK05231.1"/>
    <property type="match status" value="1"/>
</dbReference>
<evidence type="ECO:0000256" key="9">
    <source>
        <dbReference type="NCBIfam" id="TIGR00938"/>
    </source>
</evidence>
<evidence type="ECO:0000256" key="2">
    <source>
        <dbReference type="ARBA" id="ARBA00022679"/>
    </source>
</evidence>
<gene>
    <name evidence="8" type="primary">thrB</name>
    <name evidence="11" type="ORF">O0V09_13560</name>
</gene>
<evidence type="ECO:0000259" key="10">
    <source>
        <dbReference type="Pfam" id="PF01636"/>
    </source>
</evidence>
<evidence type="ECO:0000256" key="8">
    <source>
        <dbReference type="HAMAP-Rule" id="MF_00301"/>
    </source>
</evidence>
<keyword evidence="3 8" id="KW-0791">Threonine biosynthesis</keyword>
<evidence type="ECO:0000256" key="4">
    <source>
        <dbReference type="ARBA" id="ARBA00022741"/>
    </source>
</evidence>
<dbReference type="Gene3D" id="3.90.1200.10">
    <property type="match status" value="1"/>
</dbReference>
<evidence type="ECO:0000256" key="6">
    <source>
        <dbReference type="ARBA" id="ARBA00022840"/>
    </source>
</evidence>
<comment type="similarity">
    <text evidence="7 8">Belongs to the pseudomonas-type ThrB family.</text>
</comment>
<keyword evidence="12" id="KW-1185">Reference proteome</keyword>
<evidence type="ECO:0000256" key="7">
    <source>
        <dbReference type="ARBA" id="ARBA00038240"/>
    </source>
</evidence>
<name>A0A9J6RPY5_9GAMM</name>
<dbReference type="GO" id="GO:0005524">
    <property type="term" value="F:ATP binding"/>
    <property type="evidence" value="ECO:0007669"/>
    <property type="project" value="UniProtKB-KW"/>
</dbReference>
<dbReference type="RefSeq" id="WP_258332394.1">
    <property type="nucleotide sequence ID" value="NZ_JAPTGG010000011.1"/>
</dbReference>
<evidence type="ECO:0000256" key="5">
    <source>
        <dbReference type="ARBA" id="ARBA00022777"/>
    </source>
</evidence>
<proteinExistence type="inferred from homology"/>
<dbReference type="PANTHER" id="PTHR21064">
    <property type="entry name" value="AMINOGLYCOSIDE PHOSPHOTRANSFERASE DOMAIN-CONTAINING PROTEIN-RELATED"/>
    <property type="match status" value="1"/>
</dbReference>
<reference evidence="11 12" key="1">
    <citation type="submission" date="2022-12" db="EMBL/GenBank/DDBJ databases">
        <title>Dasania phycosphaerae sp. nov., isolated from particulate material of the south coast of Korea.</title>
        <authorList>
            <person name="Jiang Y."/>
        </authorList>
    </citation>
    <scope>NUCLEOTIDE SEQUENCE [LARGE SCALE GENOMIC DNA]</scope>
    <source>
        <strain evidence="11 12">GY-19</strain>
    </source>
</reference>
<keyword evidence="2 8" id="KW-0808">Transferase</keyword>
<dbReference type="AlphaFoldDB" id="A0A9J6RPY5"/>
<dbReference type="InterPro" id="IPR005280">
    <property type="entry name" value="Homoserine_kinase_II"/>
</dbReference>
<dbReference type="EMBL" id="JAPTGG010000011">
    <property type="protein sequence ID" value="MCZ0866232.1"/>
    <property type="molecule type" value="Genomic_DNA"/>
</dbReference>
<evidence type="ECO:0000256" key="3">
    <source>
        <dbReference type="ARBA" id="ARBA00022697"/>
    </source>
</evidence>
<dbReference type="HAMAP" id="MF_00301">
    <property type="entry name" value="Homoser_kinase_2"/>
    <property type="match status" value="1"/>
</dbReference>